<gene>
    <name evidence="4" type="ORF">CEO22_572</name>
</gene>
<dbReference type="InterPro" id="IPR011006">
    <property type="entry name" value="CheY-like_superfamily"/>
</dbReference>
<sequence>MGPIMIVDDDTPLREMYAEYLTGVGYQVIKAKGGREAIELALHGQPTPGLVLLDIMMEDLNGIEVLKQLRAQTSMQNVPILMITALIQELEAQAAHLAGANGYLVKSATALPKLKQIIESWKKFIDSGGQLSAAAANPQPAPPQP</sequence>
<keyword evidence="4" id="KW-0418">Kinase</keyword>
<dbReference type="CDD" id="cd17574">
    <property type="entry name" value="REC_OmpR"/>
    <property type="match status" value="1"/>
</dbReference>
<evidence type="ECO:0000313" key="4">
    <source>
        <dbReference type="EMBL" id="TSC65198.1"/>
    </source>
</evidence>
<keyword evidence="4" id="KW-0808">Transferase</keyword>
<dbReference type="EMBL" id="VMFD01000059">
    <property type="protein sequence ID" value="TSC65198.1"/>
    <property type="molecule type" value="Genomic_DNA"/>
</dbReference>
<proteinExistence type="predicted"/>
<organism evidence="4 5">
    <name type="scientific">Candidatus Berkelbacteria bacterium Gr01-1014_85</name>
    <dbReference type="NCBI Taxonomy" id="2017150"/>
    <lineage>
        <taxon>Bacteria</taxon>
        <taxon>Candidatus Berkelbacteria</taxon>
    </lineage>
</organism>
<name>A0A554JA14_9BACT</name>
<evidence type="ECO:0000259" key="3">
    <source>
        <dbReference type="PROSITE" id="PS50110"/>
    </source>
</evidence>
<dbReference type="PROSITE" id="PS50110">
    <property type="entry name" value="RESPONSE_REGULATORY"/>
    <property type="match status" value="1"/>
</dbReference>
<dbReference type="SUPFAM" id="SSF52172">
    <property type="entry name" value="CheY-like"/>
    <property type="match status" value="1"/>
</dbReference>
<dbReference type="Proteomes" id="UP000316253">
    <property type="component" value="Unassembled WGS sequence"/>
</dbReference>
<dbReference type="InterPro" id="IPR001789">
    <property type="entry name" value="Sig_transdc_resp-reg_receiver"/>
</dbReference>
<dbReference type="GO" id="GO:0016301">
    <property type="term" value="F:kinase activity"/>
    <property type="evidence" value="ECO:0007669"/>
    <property type="project" value="UniProtKB-KW"/>
</dbReference>
<dbReference type="PANTHER" id="PTHR44591:SF3">
    <property type="entry name" value="RESPONSE REGULATORY DOMAIN-CONTAINING PROTEIN"/>
    <property type="match status" value="1"/>
</dbReference>
<dbReference type="AlphaFoldDB" id="A0A554JA14"/>
<dbReference type="PANTHER" id="PTHR44591">
    <property type="entry name" value="STRESS RESPONSE REGULATOR PROTEIN 1"/>
    <property type="match status" value="1"/>
</dbReference>
<comment type="caution">
    <text evidence="4">The sequence shown here is derived from an EMBL/GenBank/DDBJ whole genome shotgun (WGS) entry which is preliminary data.</text>
</comment>
<feature type="domain" description="Response regulatory" evidence="3">
    <location>
        <begin position="3"/>
        <end position="121"/>
    </location>
</feature>
<accession>A0A554JA14</accession>
<evidence type="ECO:0000256" key="1">
    <source>
        <dbReference type="ARBA" id="ARBA00022553"/>
    </source>
</evidence>
<dbReference type="SMART" id="SM00448">
    <property type="entry name" value="REC"/>
    <property type="match status" value="1"/>
</dbReference>
<evidence type="ECO:0000313" key="5">
    <source>
        <dbReference type="Proteomes" id="UP000316253"/>
    </source>
</evidence>
<dbReference type="GO" id="GO:0000160">
    <property type="term" value="P:phosphorelay signal transduction system"/>
    <property type="evidence" value="ECO:0007669"/>
    <property type="project" value="InterPro"/>
</dbReference>
<reference evidence="4 5" key="1">
    <citation type="submission" date="2017-08" db="EMBL/GenBank/DDBJ databases">
        <title>Mechanisms for carbon and nitrogen cycling indicate functional differentiation within the Candidate Phyla Radiation.</title>
        <authorList>
            <person name="Danczak R.E."/>
            <person name="Johnston M.D."/>
            <person name="Kenah C."/>
            <person name="Slattery M."/>
            <person name="Wrighton K.C."/>
            <person name="Wilkins M.J."/>
        </authorList>
    </citation>
    <scope>NUCLEOTIDE SEQUENCE [LARGE SCALE GENOMIC DNA]</scope>
    <source>
        <strain evidence="4">Gr01-1014_85</strain>
    </source>
</reference>
<feature type="modified residue" description="4-aspartylphosphate" evidence="2">
    <location>
        <position position="54"/>
    </location>
</feature>
<evidence type="ECO:0000256" key="2">
    <source>
        <dbReference type="PROSITE-ProRule" id="PRU00169"/>
    </source>
</evidence>
<dbReference type="Pfam" id="PF00072">
    <property type="entry name" value="Response_reg"/>
    <property type="match status" value="1"/>
</dbReference>
<dbReference type="InterPro" id="IPR050595">
    <property type="entry name" value="Bact_response_regulator"/>
</dbReference>
<dbReference type="Gene3D" id="3.40.50.2300">
    <property type="match status" value="1"/>
</dbReference>
<keyword evidence="1 2" id="KW-0597">Phosphoprotein</keyword>
<protein>
    <submittedName>
        <fullName evidence="4">Multi-sensor hybrid histidine kinase</fullName>
    </submittedName>
</protein>